<feature type="region of interest" description="Disordered" evidence="1">
    <location>
        <begin position="1"/>
        <end position="20"/>
    </location>
</feature>
<accession>A0A8J2NZQ4</accession>
<keyword evidence="3" id="KW-1185">Reference proteome</keyword>
<dbReference type="AlphaFoldDB" id="A0A8J2NZQ4"/>
<evidence type="ECO:0000313" key="2">
    <source>
        <dbReference type="EMBL" id="CAG7719059.1"/>
    </source>
</evidence>
<feature type="region of interest" description="Disordered" evidence="1">
    <location>
        <begin position="38"/>
        <end position="73"/>
    </location>
</feature>
<dbReference type="Proteomes" id="UP000708208">
    <property type="component" value="Unassembled WGS sequence"/>
</dbReference>
<gene>
    <name evidence="2" type="ORF">AFUS01_LOCUS8401</name>
</gene>
<organism evidence="2 3">
    <name type="scientific">Allacma fusca</name>
    <dbReference type="NCBI Taxonomy" id="39272"/>
    <lineage>
        <taxon>Eukaryota</taxon>
        <taxon>Metazoa</taxon>
        <taxon>Ecdysozoa</taxon>
        <taxon>Arthropoda</taxon>
        <taxon>Hexapoda</taxon>
        <taxon>Collembola</taxon>
        <taxon>Symphypleona</taxon>
        <taxon>Sminthuridae</taxon>
        <taxon>Allacma</taxon>
    </lineage>
</organism>
<evidence type="ECO:0000256" key="1">
    <source>
        <dbReference type="SAM" id="MobiDB-lite"/>
    </source>
</evidence>
<protein>
    <submittedName>
        <fullName evidence="2">Uncharacterized protein</fullName>
    </submittedName>
</protein>
<comment type="caution">
    <text evidence="2">The sequence shown here is derived from an EMBL/GenBank/DDBJ whole genome shotgun (WGS) entry which is preliminary data.</text>
</comment>
<dbReference type="EMBL" id="CAJVCH010058217">
    <property type="protein sequence ID" value="CAG7719059.1"/>
    <property type="molecule type" value="Genomic_DNA"/>
</dbReference>
<feature type="compositionally biased region" description="Basic residues" evidence="1">
    <location>
        <begin position="59"/>
        <end position="73"/>
    </location>
</feature>
<name>A0A8J2NZQ4_9HEXA</name>
<reference evidence="2" key="1">
    <citation type="submission" date="2021-06" db="EMBL/GenBank/DDBJ databases">
        <authorList>
            <person name="Hodson N. C."/>
            <person name="Mongue J. A."/>
            <person name="Jaron S. K."/>
        </authorList>
    </citation>
    <scope>NUCLEOTIDE SEQUENCE</scope>
</reference>
<sequence>MDVPSGFPKPGTSGENGVGNEILVSRVKVSKGFSSVESFISSSPGRINKVRQKGPAQRKPMRRKQVKGRVRLD</sequence>
<evidence type="ECO:0000313" key="3">
    <source>
        <dbReference type="Proteomes" id="UP000708208"/>
    </source>
</evidence>
<proteinExistence type="predicted"/>